<keyword evidence="1" id="KW-0812">Transmembrane</keyword>
<protein>
    <submittedName>
        <fullName evidence="2">Peptidase</fullName>
    </submittedName>
</protein>
<dbReference type="OrthoDB" id="9791166at2"/>
<evidence type="ECO:0000256" key="1">
    <source>
        <dbReference type="SAM" id="Phobius"/>
    </source>
</evidence>
<evidence type="ECO:0000313" key="2">
    <source>
        <dbReference type="EMBL" id="ODP37088.1"/>
    </source>
</evidence>
<name>A0A1E3LTK3_9SPHN</name>
<organism evidence="2 3">
    <name type="scientific">Sphingomonas turrisvirgatae</name>
    <dbReference type="NCBI Taxonomy" id="1888892"/>
    <lineage>
        <taxon>Bacteria</taxon>
        <taxon>Pseudomonadati</taxon>
        <taxon>Pseudomonadota</taxon>
        <taxon>Alphaproteobacteria</taxon>
        <taxon>Sphingomonadales</taxon>
        <taxon>Sphingomonadaceae</taxon>
        <taxon>Sphingomonas</taxon>
    </lineage>
</organism>
<dbReference type="Proteomes" id="UP000094487">
    <property type="component" value="Unassembled WGS sequence"/>
</dbReference>
<dbReference type="RefSeq" id="WP_069321148.1">
    <property type="nucleotide sequence ID" value="NZ_MDDS01000037.1"/>
</dbReference>
<evidence type="ECO:0000313" key="3">
    <source>
        <dbReference type="Proteomes" id="UP000094487"/>
    </source>
</evidence>
<sequence length="367" mass="40867">MNKVKLRKLWFQIHKWLGLVLAMLIIPICVTGAALVWHDPLEKWVYPQRFAVSGPATLGPERYADAARATLLPGERLTRLMIPGGAGEPVEAWSVEPATGEGRPERSRIFLDPADARLIEKHRISSGIFQIMHVIHGSLMVPGAGRQIVGWIGVAMTISSLTGLWLWWPIMGSVRRGFRWKRHPNIDTNLHYLLGFWISLPLFVLSVTGVWISFPSWFAGFDGPPRGAQGQGRAAMMRPRPLEMPATPLATAIERARSAARGDLRSVTFPTDAAPEWVIDLAAGTVKASVKVADADGVAKVTPQREQRETIARTMRRIHDGTGMPLWWQILVFLGGVLPAILAMTGIIMWWRARQWRAKVTKRRAVA</sequence>
<keyword evidence="3" id="KW-1185">Reference proteome</keyword>
<proteinExistence type="predicted"/>
<dbReference type="Pfam" id="PF03929">
    <property type="entry name" value="PepSY_TM"/>
    <property type="match status" value="1"/>
</dbReference>
<dbReference type="AlphaFoldDB" id="A0A1E3LTK3"/>
<dbReference type="EMBL" id="MDDS01000037">
    <property type="protein sequence ID" value="ODP37088.1"/>
    <property type="molecule type" value="Genomic_DNA"/>
</dbReference>
<feature type="transmembrane region" description="Helical" evidence="1">
    <location>
        <begin position="326"/>
        <end position="351"/>
    </location>
</feature>
<dbReference type="PANTHER" id="PTHR34219">
    <property type="entry name" value="IRON-REGULATED INNER MEMBRANE PROTEIN-RELATED"/>
    <property type="match status" value="1"/>
</dbReference>
<keyword evidence="1" id="KW-0472">Membrane</keyword>
<reference evidence="2 3" key="1">
    <citation type="submission" date="2016-08" db="EMBL/GenBank/DDBJ databases">
        <title>Draft genome of the agarase producing Sphingomonas sp. MCT13.</title>
        <authorList>
            <person name="D'Andrea M.M."/>
            <person name="Rossolini G.M."/>
            <person name="Thaller M.C."/>
        </authorList>
    </citation>
    <scope>NUCLEOTIDE SEQUENCE [LARGE SCALE GENOMIC DNA]</scope>
    <source>
        <strain evidence="2 3">MCT13</strain>
    </source>
</reference>
<feature type="transmembrane region" description="Helical" evidence="1">
    <location>
        <begin position="148"/>
        <end position="168"/>
    </location>
</feature>
<accession>A0A1E3LTK3</accession>
<gene>
    <name evidence="2" type="ORF">BFL28_18775</name>
</gene>
<feature type="transmembrane region" description="Helical" evidence="1">
    <location>
        <begin position="189"/>
        <end position="214"/>
    </location>
</feature>
<comment type="caution">
    <text evidence="2">The sequence shown here is derived from an EMBL/GenBank/DDBJ whole genome shotgun (WGS) entry which is preliminary data.</text>
</comment>
<dbReference type="PANTHER" id="PTHR34219:SF3">
    <property type="entry name" value="BLL7967 PROTEIN"/>
    <property type="match status" value="1"/>
</dbReference>
<dbReference type="InterPro" id="IPR005625">
    <property type="entry name" value="PepSY-ass_TM"/>
</dbReference>
<feature type="transmembrane region" description="Helical" evidence="1">
    <location>
        <begin position="16"/>
        <end position="37"/>
    </location>
</feature>
<keyword evidence="1" id="KW-1133">Transmembrane helix</keyword>
<dbReference type="STRING" id="1888892.BFL28_18775"/>